<dbReference type="RefSeq" id="WP_308738196.1">
    <property type="nucleotide sequence ID" value="NZ_BMEA01000003.1"/>
</dbReference>
<organism evidence="1 2">
    <name type="scientific">Knoellia flava</name>
    <dbReference type="NCBI Taxonomy" id="913969"/>
    <lineage>
        <taxon>Bacteria</taxon>
        <taxon>Bacillati</taxon>
        <taxon>Actinomycetota</taxon>
        <taxon>Actinomycetes</taxon>
        <taxon>Micrococcales</taxon>
        <taxon>Intrasporangiaceae</taxon>
        <taxon>Knoellia</taxon>
    </lineage>
</organism>
<sequence length="47" mass="5052">MNGWLSLPPGLGDADAADWFERARAHIATLPPKVKKPTKKAPGRPTS</sequence>
<reference evidence="1" key="2">
    <citation type="submission" date="2020-09" db="EMBL/GenBank/DDBJ databases">
        <authorList>
            <person name="Sun Q."/>
            <person name="Zhou Y."/>
        </authorList>
    </citation>
    <scope>NUCLEOTIDE SEQUENCE</scope>
    <source>
        <strain evidence="1">CGMCC 1.10749</strain>
    </source>
</reference>
<proteinExistence type="predicted"/>
<reference evidence="1" key="1">
    <citation type="journal article" date="2014" name="Int. J. Syst. Evol. Microbiol.">
        <title>Complete genome sequence of Corynebacterium casei LMG S-19264T (=DSM 44701T), isolated from a smear-ripened cheese.</title>
        <authorList>
            <consortium name="US DOE Joint Genome Institute (JGI-PGF)"/>
            <person name="Walter F."/>
            <person name="Albersmeier A."/>
            <person name="Kalinowski J."/>
            <person name="Ruckert C."/>
        </authorList>
    </citation>
    <scope>NUCLEOTIDE SEQUENCE</scope>
    <source>
        <strain evidence="1">CGMCC 1.10749</strain>
    </source>
</reference>
<accession>A0A8H9FUL4</accession>
<dbReference type="Proteomes" id="UP000628079">
    <property type="component" value="Unassembled WGS sequence"/>
</dbReference>
<dbReference type="AlphaFoldDB" id="A0A8H9FUL4"/>
<protein>
    <submittedName>
        <fullName evidence="1">Uncharacterized protein</fullName>
    </submittedName>
</protein>
<gene>
    <name evidence="1" type="ORF">GCM10011314_29960</name>
</gene>
<dbReference type="EMBL" id="BMEA01000003">
    <property type="protein sequence ID" value="GGB88137.1"/>
    <property type="molecule type" value="Genomic_DNA"/>
</dbReference>
<name>A0A8H9FUL4_9MICO</name>
<comment type="caution">
    <text evidence="1">The sequence shown here is derived from an EMBL/GenBank/DDBJ whole genome shotgun (WGS) entry which is preliminary data.</text>
</comment>
<evidence type="ECO:0000313" key="1">
    <source>
        <dbReference type="EMBL" id="GGB88137.1"/>
    </source>
</evidence>
<evidence type="ECO:0000313" key="2">
    <source>
        <dbReference type="Proteomes" id="UP000628079"/>
    </source>
</evidence>